<feature type="non-terminal residue" evidence="2">
    <location>
        <position position="201"/>
    </location>
</feature>
<dbReference type="PANTHER" id="PTHR31973">
    <property type="entry name" value="POLYPROTEIN, PUTATIVE-RELATED"/>
    <property type="match status" value="1"/>
</dbReference>
<dbReference type="PANTHER" id="PTHR31973:SF187">
    <property type="entry name" value="MUTATOR TRANSPOSASE MUDRA PROTEIN"/>
    <property type="match status" value="1"/>
</dbReference>
<evidence type="ECO:0000313" key="3">
    <source>
        <dbReference type="Proteomes" id="UP000236291"/>
    </source>
</evidence>
<dbReference type="EMBL" id="ASHM01105096">
    <property type="protein sequence ID" value="PNX68400.1"/>
    <property type="molecule type" value="Genomic_DNA"/>
</dbReference>
<gene>
    <name evidence="2" type="ORF">L195_g056148</name>
</gene>
<dbReference type="Proteomes" id="UP000236291">
    <property type="component" value="Unassembled WGS sequence"/>
</dbReference>
<feature type="domain" description="MULE transposase" evidence="1">
    <location>
        <begin position="130"/>
        <end position="200"/>
    </location>
</feature>
<proteinExistence type="predicted"/>
<reference evidence="2 3" key="2">
    <citation type="journal article" date="2017" name="Front. Plant Sci.">
        <title>Gene Classification and Mining of Molecular Markers Useful in Red Clover (Trifolium pratense) Breeding.</title>
        <authorList>
            <person name="Istvanek J."/>
            <person name="Dluhosova J."/>
            <person name="Dluhos P."/>
            <person name="Patkova L."/>
            <person name="Nedelnik J."/>
            <person name="Repkova J."/>
        </authorList>
    </citation>
    <scope>NUCLEOTIDE SEQUENCE [LARGE SCALE GENOMIC DNA]</scope>
    <source>
        <strain evidence="3">cv. Tatra</strain>
        <tissue evidence="2">Young leaves</tissue>
    </source>
</reference>
<reference evidence="2 3" key="1">
    <citation type="journal article" date="2014" name="Am. J. Bot.">
        <title>Genome assembly and annotation for red clover (Trifolium pratense; Fabaceae).</title>
        <authorList>
            <person name="Istvanek J."/>
            <person name="Jaros M."/>
            <person name="Krenek A."/>
            <person name="Repkova J."/>
        </authorList>
    </citation>
    <scope>NUCLEOTIDE SEQUENCE [LARGE SCALE GENOMIC DNA]</scope>
    <source>
        <strain evidence="3">cv. Tatra</strain>
        <tissue evidence="2">Young leaves</tissue>
    </source>
</reference>
<accession>A0A2K3KQ33</accession>
<evidence type="ECO:0000259" key="1">
    <source>
        <dbReference type="Pfam" id="PF10551"/>
    </source>
</evidence>
<dbReference type="Pfam" id="PF10551">
    <property type="entry name" value="MULE"/>
    <property type="match status" value="1"/>
</dbReference>
<dbReference type="InterPro" id="IPR018289">
    <property type="entry name" value="MULE_transposase_dom"/>
</dbReference>
<name>A0A2K3KQ33_TRIPR</name>
<evidence type="ECO:0000313" key="2">
    <source>
        <dbReference type="EMBL" id="PNX68400.1"/>
    </source>
</evidence>
<organism evidence="2 3">
    <name type="scientific">Trifolium pratense</name>
    <name type="common">Red clover</name>
    <dbReference type="NCBI Taxonomy" id="57577"/>
    <lineage>
        <taxon>Eukaryota</taxon>
        <taxon>Viridiplantae</taxon>
        <taxon>Streptophyta</taxon>
        <taxon>Embryophyta</taxon>
        <taxon>Tracheophyta</taxon>
        <taxon>Spermatophyta</taxon>
        <taxon>Magnoliopsida</taxon>
        <taxon>eudicotyledons</taxon>
        <taxon>Gunneridae</taxon>
        <taxon>Pentapetalae</taxon>
        <taxon>rosids</taxon>
        <taxon>fabids</taxon>
        <taxon>Fabales</taxon>
        <taxon>Fabaceae</taxon>
        <taxon>Papilionoideae</taxon>
        <taxon>50 kb inversion clade</taxon>
        <taxon>NPAAA clade</taxon>
        <taxon>Hologalegina</taxon>
        <taxon>IRL clade</taxon>
        <taxon>Trifolieae</taxon>
        <taxon>Trifolium</taxon>
    </lineage>
</organism>
<dbReference type="STRING" id="57577.A0A2K3KQ33"/>
<comment type="caution">
    <text evidence="2">The sequence shown here is derived from an EMBL/GenBank/DDBJ whole genome shotgun (WGS) entry which is preliminary data.</text>
</comment>
<protein>
    <recommendedName>
        <fullName evidence="1">MULE transposase domain-containing protein</fullName>
    </recommendedName>
</protein>
<dbReference type="AlphaFoldDB" id="A0A2K3KQ33"/>
<sequence>MTSKWLGKRLIPTIKENPNIKCTDICIKAHQKWHSGINRMKAYRAKRVAIDIVDGSFKEQFLRLHDYCNEVIKSNPLSTVKLKVQNTSVVEGQDIIVEDYVDRPMLPSFQRLYMCLDGCKKSFLKCRPIIGLDGCFLKGYYGGQILAAVGRDPNDQMLPIALAVVEAETKDSWAWFLDLLVNDLGGQRICKTFTFISDQQK</sequence>